<evidence type="ECO:0000313" key="2">
    <source>
        <dbReference type="EMBL" id="MDT0274689.1"/>
    </source>
</evidence>
<feature type="transmembrane region" description="Helical" evidence="1">
    <location>
        <begin position="94"/>
        <end position="115"/>
    </location>
</feature>
<comment type="caution">
    <text evidence="2">The sequence shown here is derived from an EMBL/GenBank/DDBJ whole genome shotgun (WGS) entry which is preliminary data.</text>
</comment>
<keyword evidence="3" id="KW-1185">Reference proteome</keyword>
<protein>
    <recommendedName>
        <fullName evidence="4">Integral membrane protein</fullName>
    </recommendedName>
</protein>
<keyword evidence="1" id="KW-0812">Transmembrane</keyword>
<organism evidence="2 3">
    <name type="scientific">Blastococcus goldschmidtiae</name>
    <dbReference type="NCBI Taxonomy" id="3075546"/>
    <lineage>
        <taxon>Bacteria</taxon>
        <taxon>Bacillati</taxon>
        <taxon>Actinomycetota</taxon>
        <taxon>Actinomycetes</taxon>
        <taxon>Geodermatophilales</taxon>
        <taxon>Geodermatophilaceae</taxon>
        <taxon>Blastococcus</taxon>
    </lineage>
</organism>
<dbReference type="Proteomes" id="UP001183222">
    <property type="component" value="Unassembled WGS sequence"/>
</dbReference>
<dbReference type="EMBL" id="JAVREI010000001">
    <property type="protein sequence ID" value="MDT0274689.1"/>
    <property type="molecule type" value="Genomic_DNA"/>
</dbReference>
<feature type="transmembrane region" description="Helical" evidence="1">
    <location>
        <begin position="20"/>
        <end position="43"/>
    </location>
</feature>
<keyword evidence="1" id="KW-1133">Transmembrane helix</keyword>
<dbReference type="RefSeq" id="WP_311343531.1">
    <property type="nucleotide sequence ID" value="NZ_JAVREI010000001.1"/>
</dbReference>
<proteinExistence type="predicted"/>
<accession>A0ABU2K3E4</accession>
<feature type="transmembrane region" description="Helical" evidence="1">
    <location>
        <begin position="65"/>
        <end position="87"/>
    </location>
</feature>
<reference evidence="3" key="1">
    <citation type="submission" date="2023-07" db="EMBL/GenBank/DDBJ databases">
        <title>30 novel species of actinomycetes from the DSMZ collection.</title>
        <authorList>
            <person name="Nouioui I."/>
        </authorList>
    </citation>
    <scope>NUCLEOTIDE SEQUENCE [LARGE SCALE GENOMIC DNA]</scope>
    <source>
        <strain evidence="3">DSM 46792</strain>
    </source>
</reference>
<evidence type="ECO:0000256" key="1">
    <source>
        <dbReference type="SAM" id="Phobius"/>
    </source>
</evidence>
<name>A0ABU2K3E4_9ACTN</name>
<evidence type="ECO:0008006" key="4">
    <source>
        <dbReference type="Google" id="ProtNLM"/>
    </source>
</evidence>
<sequence>MAKPPVPGDPAPVMPPSVRVAVGVMAVLALLLLSNAVLLWVGFDVAVDRIVEEADDVSRAEAEQFVLLSLVPYLLLGLLLVVAAVFLARRRSWARWAGVAATALLTLLTVVSVLATGGVSVASLLLLVLSVAGLTSLMAGTTRGWLAGAGPA</sequence>
<evidence type="ECO:0000313" key="3">
    <source>
        <dbReference type="Proteomes" id="UP001183222"/>
    </source>
</evidence>
<keyword evidence="1" id="KW-0472">Membrane</keyword>
<feature type="transmembrane region" description="Helical" evidence="1">
    <location>
        <begin position="121"/>
        <end position="139"/>
    </location>
</feature>
<gene>
    <name evidence="2" type="ORF">RM425_02120</name>
</gene>